<dbReference type="GO" id="GO:0016020">
    <property type="term" value="C:membrane"/>
    <property type="evidence" value="ECO:0007669"/>
    <property type="project" value="UniProtKB-SubCell"/>
</dbReference>
<evidence type="ECO:0000256" key="4">
    <source>
        <dbReference type="ARBA" id="ARBA00022989"/>
    </source>
</evidence>
<evidence type="ECO:0000256" key="6">
    <source>
        <dbReference type="SAM" id="Phobius"/>
    </source>
</evidence>
<keyword evidence="4 6" id="KW-1133">Transmembrane helix</keyword>
<gene>
    <name evidence="7" type="ORF">AAV32_15990</name>
    <name evidence="8" type="ORF">EV679_3444</name>
</gene>
<dbReference type="EMBL" id="LBNE01000014">
    <property type="protein sequence ID" value="KKO70543.1"/>
    <property type="molecule type" value="Genomic_DNA"/>
</dbReference>
<accession>A0A171KNS6</accession>
<dbReference type="InterPro" id="IPR002549">
    <property type="entry name" value="AI-2E-like"/>
</dbReference>
<feature type="transmembrane region" description="Helical" evidence="6">
    <location>
        <begin position="215"/>
        <end position="232"/>
    </location>
</feature>
<evidence type="ECO:0000256" key="3">
    <source>
        <dbReference type="ARBA" id="ARBA00022692"/>
    </source>
</evidence>
<comment type="caution">
    <text evidence="7">The sequence shown here is derived from an EMBL/GenBank/DDBJ whole genome shotgun (WGS) entry which is preliminary data.</text>
</comment>
<organism evidence="7 9">
    <name type="scientific">Kerstersia gyiorum</name>
    <dbReference type="NCBI Taxonomy" id="206506"/>
    <lineage>
        <taxon>Bacteria</taxon>
        <taxon>Pseudomonadati</taxon>
        <taxon>Pseudomonadota</taxon>
        <taxon>Betaproteobacteria</taxon>
        <taxon>Burkholderiales</taxon>
        <taxon>Alcaligenaceae</taxon>
        <taxon>Kerstersia</taxon>
    </lineage>
</organism>
<evidence type="ECO:0000313" key="10">
    <source>
        <dbReference type="Proteomes" id="UP000292039"/>
    </source>
</evidence>
<dbReference type="AlphaFoldDB" id="A0A171KNS6"/>
<dbReference type="RefSeq" id="WP_068374678.1">
    <property type="nucleotide sequence ID" value="NZ_CBCSEB010000013.1"/>
</dbReference>
<feature type="transmembrane region" description="Helical" evidence="6">
    <location>
        <begin position="238"/>
        <end position="259"/>
    </location>
</feature>
<comment type="similarity">
    <text evidence="2">Belongs to the autoinducer-2 exporter (AI-2E) (TC 2.A.86) family.</text>
</comment>
<dbReference type="GeneID" id="99727026"/>
<keyword evidence="5 6" id="KW-0472">Membrane</keyword>
<proteinExistence type="inferred from homology"/>
<name>A0A171KNS6_9BURK</name>
<keyword evidence="3 6" id="KW-0812">Transmembrane</keyword>
<evidence type="ECO:0000313" key="7">
    <source>
        <dbReference type="EMBL" id="KKO70543.1"/>
    </source>
</evidence>
<dbReference type="Proteomes" id="UP000292039">
    <property type="component" value="Unassembled WGS sequence"/>
</dbReference>
<comment type="subcellular location">
    <subcellularLocation>
        <location evidence="1">Membrane</location>
        <topology evidence="1">Multi-pass membrane protein</topology>
    </subcellularLocation>
</comment>
<feature type="transmembrane region" description="Helical" evidence="6">
    <location>
        <begin position="157"/>
        <end position="175"/>
    </location>
</feature>
<reference evidence="8 10" key="2">
    <citation type="submission" date="2019-02" db="EMBL/GenBank/DDBJ databases">
        <title>Genomic Encyclopedia of Type Strains, Phase IV (KMG-IV): sequencing the most valuable type-strain genomes for metagenomic binning, comparative biology and taxonomic classification.</title>
        <authorList>
            <person name="Goeker M."/>
        </authorList>
    </citation>
    <scope>NUCLEOTIDE SEQUENCE [LARGE SCALE GENOMIC DNA]</scope>
    <source>
        <strain evidence="8 10">DSM 16618</strain>
    </source>
</reference>
<protein>
    <submittedName>
        <fullName evidence="7">Membrane protein</fullName>
    </submittedName>
    <submittedName>
        <fullName evidence="8">Putative PurR-regulated permease PerM</fullName>
    </submittedName>
</protein>
<dbReference type="Proteomes" id="UP000078084">
    <property type="component" value="Unassembled WGS sequence"/>
</dbReference>
<evidence type="ECO:0000256" key="5">
    <source>
        <dbReference type="ARBA" id="ARBA00023136"/>
    </source>
</evidence>
<dbReference type="PANTHER" id="PTHR21716">
    <property type="entry name" value="TRANSMEMBRANE PROTEIN"/>
    <property type="match status" value="1"/>
</dbReference>
<dbReference type="PATRIC" id="fig|206506.3.peg.3406"/>
<sequence>MRSAHLHYRVFVLLLTVVSLAFFWLMLPFFTAIFWGTVLAVLFMPLNQYMMRILRGRKNLAALLTLCAALLCVILPVAFITGALVKEIIALYERISSGQLNFSLYFHQIVNALPPSLQEYVVRLTGEESGGQGKVASTIMQVSQYVASHAVSLGQNTLQFVVGAGIMMYLLFFLLRDGTWLSQRIRRAVPLSDMHKQNLARNFTTVVRATVKGNIAVAAAQGLLGGLSFWFLGIQGALLWGVVMAFLSLLPAVGASLIWGPVAIYFLVTGATWQGVFLLLYGILVIGLMDNVLRPLLVGKDLRMPDYLVLISTLGGLTLFGLNGFVMGPLIAALFIAVWNLFVDIPTAPSDRHGRNAHLR</sequence>
<dbReference type="EMBL" id="SGWZ01000008">
    <property type="protein sequence ID" value="RZS63800.1"/>
    <property type="molecule type" value="Genomic_DNA"/>
</dbReference>
<evidence type="ECO:0000313" key="8">
    <source>
        <dbReference type="EMBL" id="RZS63800.1"/>
    </source>
</evidence>
<feature type="transmembrane region" description="Helical" evidence="6">
    <location>
        <begin position="62"/>
        <end position="85"/>
    </location>
</feature>
<feature type="transmembrane region" description="Helical" evidence="6">
    <location>
        <begin position="309"/>
        <end position="342"/>
    </location>
</feature>
<evidence type="ECO:0000256" key="2">
    <source>
        <dbReference type="ARBA" id="ARBA00009773"/>
    </source>
</evidence>
<feature type="transmembrane region" description="Helical" evidence="6">
    <location>
        <begin position="266"/>
        <end position="289"/>
    </location>
</feature>
<reference evidence="7 9" key="1">
    <citation type="submission" date="2015-04" db="EMBL/GenBank/DDBJ databases">
        <title>Genome sequence of Kerstersia gyiorum CG1.</title>
        <authorList>
            <person name="Greninger A.L."/>
            <person name="Kozyreva V."/>
            <person name="Chaturvedi V."/>
        </authorList>
    </citation>
    <scope>NUCLEOTIDE SEQUENCE [LARGE SCALE GENOMIC DNA]</scope>
    <source>
        <strain evidence="7 9">CG1</strain>
    </source>
</reference>
<dbReference type="STRING" id="206506.AAV32_15990"/>
<keyword evidence="9" id="KW-1185">Reference proteome</keyword>
<dbReference type="Pfam" id="PF01594">
    <property type="entry name" value="AI-2E_transport"/>
    <property type="match status" value="1"/>
</dbReference>
<evidence type="ECO:0000256" key="1">
    <source>
        <dbReference type="ARBA" id="ARBA00004141"/>
    </source>
</evidence>
<evidence type="ECO:0000313" key="9">
    <source>
        <dbReference type="Proteomes" id="UP000078084"/>
    </source>
</evidence>
<dbReference type="PANTHER" id="PTHR21716:SF4">
    <property type="entry name" value="TRANSMEMBRANE PROTEIN 245"/>
    <property type="match status" value="1"/>
</dbReference>